<gene>
    <name evidence="1" type="ORF">SKAU_G00210220</name>
</gene>
<keyword evidence="2" id="KW-1185">Reference proteome</keyword>
<dbReference type="PANTHER" id="PTHR46880">
    <property type="entry name" value="RAS-ASSOCIATING DOMAIN-CONTAINING PROTEIN"/>
    <property type="match status" value="1"/>
</dbReference>
<organism evidence="1 2">
    <name type="scientific">Synaphobranchus kaupii</name>
    <name type="common">Kaup's arrowtooth eel</name>
    <dbReference type="NCBI Taxonomy" id="118154"/>
    <lineage>
        <taxon>Eukaryota</taxon>
        <taxon>Metazoa</taxon>
        <taxon>Chordata</taxon>
        <taxon>Craniata</taxon>
        <taxon>Vertebrata</taxon>
        <taxon>Euteleostomi</taxon>
        <taxon>Actinopterygii</taxon>
        <taxon>Neopterygii</taxon>
        <taxon>Teleostei</taxon>
        <taxon>Anguilliformes</taxon>
        <taxon>Synaphobranchidae</taxon>
        <taxon>Synaphobranchus</taxon>
    </lineage>
</organism>
<dbReference type="AlphaFoldDB" id="A0A9Q1F8V6"/>
<evidence type="ECO:0000313" key="1">
    <source>
        <dbReference type="EMBL" id="KAJ8353455.1"/>
    </source>
</evidence>
<dbReference type="PANTHER" id="PTHR46880:SF9">
    <property type="entry name" value="ZINC FINGER PROTEIN 862"/>
    <property type="match status" value="1"/>
</dbReference>
<comment type="caution">
    <text evidence="1">The sequence shown here is derived from an EMBL/GenBank/DDBJ whole genome shotgun (WGS) entry which is preliminary data.</text>
</comment>
<proteinExistence type="predicted"/>
<name>A0A9Q1F8V6_SYNKA</name>
<dbReference type="OrthoDB" id="8939799at2759"/>
<accession>A0A9Q1F8V6</accession>
<reference evidence="1" key="1">
    <citation type="journal article" date="2023" name="Science">
        <title>Genome structures resolve the early diversification of teleost fishes.</title>
        <authorList>
            <person name="Parey E."/>
            <person name="Louis A."/>
            <person name="Montfort J."/>
            <person name="Bouchez O."/>
            <person name="Roques C."/>
            <person name="Iampietro C."/>
            <person name="Lluch J."/>
            <person name="Castinel A."/>
            <person name="Donnadieu C."/>
            <person name="Desvignes T."/>
            <person name="Floi Bucao C."/>
            <person name="Jouanno E."/>
            <person name="Wen M."/>
            <person name="Mejri S."/>
            <person name="Dirks R."/>
            <person name="Jansen H."/>
            <person name="Henkel C."/>
            <person name="Chen W.J."/>
            <person name="Zahm M."/>
            <person name="Cabau C."/>
            <person name="Klopp C."/>
            <person name="Thompson A.W."/>
            <person name="Robinson-Rechavi M."/>
            <person name="Braasch I."/>
            <person name="Lecointre G."/>
            <person name="Bobe J."/>
            <person name="Postlethwait J.H."/>
            <person name="Berthelot C."/>
            <person name="Roest Crollius H."/>
            <person name="Guiguen Y."/>
        </authorList>
    </citation>
    <scope>NUCLEOTIDE SEQUENCE</scope>
    <source>
        <strain evidence="1">WJC10195</strain>
    </source>
</reference>
<dbReference type="Proteomes" id="UP001152622">
    <property type="component" value="Chromosome 7"/>
</dbReference>
<dbReference type="EMBL" id="JAINUF010000007">
    <property type="protein sequence ID" value="KAJ8353455.1"/>
    <property type="molecule type" value="Genomic_DNA"/>
</dbReference>
<protein>
    <submittedName>
        <fullName evidence="1">Uncharacterized protein</fullName>
    </submittedName>
</protein>
<evidence type="ECO:0000313" key="2">
    <source>
        <dbReference type="Proteomes" id="UP001152622"/>
    </source>
</evidence>
<sequence>MMRLYSFYRRSTKKWKELKAVADILEEHVVKPARSQGTRWIDHRRKALTSLATNYHSIVTHFQELASGEWQDIQAADRAKVKAYLKQMTSFKFIMYMYLYQDLVADLADLSLQFQQDEPEIPISLVRSKVNAAKTGLQKQTQSPGPNLRPVLKEQRKEIVSSISYYIGVCFSTFSDDPVLLAAEVFDPVNFPTDNTALLDYGT</sequence>